<feature type="compositionally biased region" description="Polar residues" evidence="1">
    <location>
        <begin position="130"/>
        <end position="141"/>
    </location>
</feature>
<evidence type="ECO:0000313" key="4">
    <source>
        <dbReference type="Proteomes" id="UP001320768"/>
    </source>
</evidence>
<feature type="transmembrane region" description="Helical" evidence="2">
    <location>
        <begin position="94"/>
        <end position="117"/>
    </location>
</feature>
<gene>
    <name evidence="3" type="ORF">MKS91_02145</name>
</gene>
<feature type="transmembrane region" description="Helical" evidence="2">
    <location>
        <begin position="1053"/>
        <end position="1075"/>
    </location>
</feature>
<feature type="transmembrane region" description="Helical" evidence="2">
    <location>
        <begin position="205"/>
        <end position="223"/>
    </location>
</feature>
<keyword evidence="2" id="KW-0812">Transmembrane</keyword>
<feature type="transmembrane region" description="Helical" evidence="2">
    <location>
        <begin position="177"/>
        <end position="198"/>
    </location>
</feature>
<evidence type="ECO:0000256" key="2">
    <source>
        <dbReference type="SAM" id="Phobius"/>
    </source>
</evidence>
<keyword evidence="2" id="KW-1133">Transmembrane helix</keyword>
<feature type="region of interest" description="Disordered" evidence="1">
    <location>
        <begin position="130"/>
        <end position="170"/>
    </location>
</feature>
<dbReference type="RefSeq" id="WP_258569196.1">
    <property type="nucleotide sequence ID" value="NZ_JAKUDN010000002.1"/>
</dbReference>
<feature type="transmembrane region" description="Helical" evidence="2">
    <location>
        <begin position="1027"/>
        <end position="1047"/>
    </location>
</feature>
<feature type="transmembrane region" description="Helical" evidence="2">
    <location>
        <begin position="1087"/>
        <end position="1107"/>
    </location>
</feature>
<organism evidence="3 4">
    <name type="scientific">Candidatus Synchoanobacter obligatus</name>
    <dbReference type="NCBI Taxonomy" id="2919597"/>
    <lineage>
        <taxon>Bacteria</taxon>
        <taxon>Pseudomonadati</taxon>
        <taxon>Pseudomonadota</taxon>
        <taxon>Gammaproteobacteria</taxon>
        <taxon>Candidatus Comchoanobacterales</taxon>
        <taxon>Candidatus Comchoanobacteraceae</taxon>
        <taxon>Candidatus Synchoanobacter</taxon>
    </lineage>
</organism>
<feature type="transmembrane region" description="Helical" evidence="2">
    <location>
        <begin position="64"/>
        <end position="82"/>
    </location>
</feature>
<feature type="transmembrane region" description="Helical" evidence="2">
    <location>
        <begin position="38"/>
        <end position="58"/>
    </location>
</feature>
<dbReference type="Proteomes" id="UP001320768">
    <property type="component" value="Unassembled WGS sequence"/>
</dbReference>
<dbReference type="EMBL" id="JAKUDN010000002">
    <property type="protein sequence ID" value="MCP8352086.1"/>
    <property type="molecule type" value="Genomic_DNA"/>
</dbReference>
<evidence type="ECO:0000313" key="3">
    <source>
        <dbReference type="EMBL" id="MCP8352086.1"/>
    </source>
</evidence>
<keyword evidence="4" id="KW-1185">Reference proteome</keyword>
<feature type="transmembrane region" description="Helical" evidence="2">
    <location>
        <begin position="1119"/>
        <end position="1140"/>
    </location>
</feature>
<feature type="transmembrane region" description="Helical" evidence="2">
    <location>
        <begin position="253"/>
        <end position="275"/>
    </location>
</feature>
<feature type="transmembrane region" description="Helical" evidence="2">
    <location>
        <begin position="989"/>
        <end position="1006"/>
    </location>
</feature>
<evidence type="ECO:0000256" key="1">
    <source>
        <dbReference type="SAM" id="MobiDB-lite"/>
    </source>
</evidence>
<comment type="caution">
    <text evidence="3">The sequence shown here is derived from an EMBL/GenBank/DDBJ whole genome shotgun (WGS) entry which is preliminary data.</text>
</comment>
<feature type="compositionally biased region" description="Basic and acidic residues" evidence="1">
    <location>
        <begin position="147"/>
        <end position="157"/>
    </location>
</feature>
<protein>
    <submittedName>
        <fullName evidence="3">Uncharacterized protein</fullName>
    </submittedName>
</protein>
<proteinExistence type="predicted"/>
<sequence>MLSDIVAVSACIMSGYSIQSLRTSIQGQHQGKSGDPSIIIEQILGLLIQALLIVVWAAPSFLLYQSYVALVVIFIHIFYAYLRLDRIPKMLNTFVQSMQFFPIYGIQVVQLILSYFLTVEVTLGAKVSDDASQSSFDSPSTAKRWRRPDPKDAKNQDTKGNATPNFGPPKGGREESALYLFTLSLMKLCPDIIFYLLLSISIYELAVTGVSFVSVVMLCSLLLSEVVYKGWYHPEDGGKLQNSFLWLQQGSMMIHQLSCGVLARIILLLASPLKVSPALRSLIKAVFRHKTIQRVWLQVFYAITYPYKVVANSFIVKWLNKFSLYRFLVQVLQGPFMIWSSTKEGITFYRDLFADLSHRHDQRLDGSTTGEITIHKLSKVMRFSNFLQLTDKFFVSEPDARILEKQGDAHLFQENFEALVEVLLTWDIGRHDIYAVNDNREMGVSPCVLKQYLFVGFIRQQVGQSEVPVINLAKALIRRGYSVLTLIEGGVSPHWLADAGVSDFELITAIKAVKEKGILRANEACRVGISESVFKAVWPSEDYSESRLRAEMLGGIQDTSVILGQLSFLYKHLADTIHTDGQKAKKLLCRFGEIFDACGVAYLGGLQSMLAETFEDTMKDSGLSDDDILQGDVDLALGQRKRDIFLNDYYPHLSGVTDQGRGKVDLVPKGVSIKSPSEMFSLCFLKCSAFTHTGSEEDQHRYNHSVSLFCQEFRSIDFQVADSDIGSSISAGFESDLYAFFSPVKLFERERNNINQYLQKLEEADSRDKEIMLKIWYRILSSHIKNMSAIDVIEIMILLEESGVARQIDDWGSFASNALMRIIPGYEDTIRVFEDTESGIDQRLRALKWLLLVNRERLAACMIVEYLDEELLLEFETIWASMLHTLGYELTGTESQAIQKQKHMLYVLAMAKYGYLVPKTGIIEASATSSVNDARAYFKQFAIEVCGLWKVLLHVQNLLGILLSVPAALRRSQWAAPEGTYVVPLWRRVVFYAVVLLSGLSVFLLGKSIVTIHMMRLLTIIQSYKHLLVWPHILSFWMMLAALQELIRDIKGFGYSVGWYVSMAAIIGMLAYPIYCASSMLSISAALVYGQEIAVAIVFCLAVDWILVQDMCFIASKLLQLAVAVVACVIQLPMTLARFLMGIVSCGKESELLQFPAVLKDFLLALFTDVSAQVAPFISDLRSIVSTLLWLAKAKCIQLMKSSYTLLVCFKGTASTGIKGEMSPPPQTGPATQKTVGMIKFWGYKSITT</sequence>
<keyword evidence="2" id="KW-0472">Membrane</keyword>
<accession>A0ABT1L555</accession>
<reference evidence="3 4" key="1">
    <citation type="journal article" date="2022" name="Nat. Microbiol.">
        <title>The microbiome of a bacterivorous marine choanoflagellate contains a resource-demanding obligate bacterial associate.</title>
        <authorList>
            <person name="Needham D.M."/>
            <person name="Poirier C."/>
            <person name="Bachy C."/>
            <person name="George E.E."/>
            <person name="Wilken S."/>
            <person name="Yung C.C.M."/>
            <person name="Limardo A.J."/>
            <person name="Morando M."/>
            <person name="Sudek L."/>
            <person name="Malmstrom R.R."/>
            <person name="Keeling P.J."/>
            <person name="Santoro A.E."/>
            <person name="Worden A.Z."/>
        </authorList>
    </citation>
    <scope>NUCLEOTIDE SEQUENCE [LARGE SCALE GENOMIC DNA]</scope>
    <source>
        <strain evidence="3 4">Comchoano-2</strain>
    </source>
</reference>
<feature type="transmembrane region" description="Helical" evidence="2">
    <location>
        <begin position="295"/>
        <end position="316"/>
    </location>
</feature>
<name>A0ABT1L555_9GAMM</name>